<dbReference type="AlphaFoldDB" id="A0A8J3TZD1"/>
<gene>
    <name evidence="2" type="ORF">Pmi06nite_75190</name>
</gene>
<protein>
    <submittedName>
        <fullName evidence="2">Uncharacterized protein</fullName>
    </submittedName>
</protein>
<organism evidence="2 3">
    <name type="scientific">Planotetraspora mira</name>
    <dbReference type="NCBI Taxonomy" id="58121"/>
    <lineage>
        <taxon>Bacteria</taxon>
        <taxon>Bacillati</taxon>
        <taxon>Actinomycetota</taxon>
        <taxon>Actinomycetes</taxon>
        <taxon>Streptosporangiales</taxon>
        <taxon>Streptosporangiaceae</taxon>
        <taxon>Planotetraspora</taxon>
    </lineage>
</organism>
<dbReference type="EMBL" id="BOOO01000046">
    <property type="protein sequence ID" value="GII34077.1"/>
    <property type="molecule type" value="Genomic_DNA"/>
</dbReference>
<name>A0A8J3TZD1_9ACTN</name>
<evidence type="ECO:0000313" key="3">
    <source>
        <dbReference type="Proteomes" id="UP000650628"/>
    </source>
</evidence>
<accession>A0A8J3TZD1</accession>
<evidence type="ECO:0000313" key="2">
    <source>
        <dbReference type="EMBL" id="GII34077.1"/>
    </source>
</evidence>
<keyword evidence="3" id="KW-1185">Reference proteome</keyword>
<proteinExistence type="predicted"/>
<comment type="caution">
    <text evidence="2">The sequence shown here is derived from an EMBL/GenBank/DDBJ whole genome shotgun (WGS) entry which is preliminary data.</text>
</comment>
<feature type="compositionally biased region" description="Low complexity" evidence="1">
    <location>
        <begin position="26"/>
        <end position="48"/>
    </location>
</feature>
<sequence length="317" mass="32602">MFIGAALVALTACGTAEPPTRAIPQTPSAGSPGTSTAAAPSAPKSCPGQWGGDGIGGWVPAASDVAGAAESLVPGSPVEALICAYPGDNTNPGGERLAGTRTLKDGAGQLARDLGYLPVGSTDSGACTAMGGPMTNYLIRFGYADGRSLWVGSAEEVNHCAMTTNGTAGSSTYVGDRITDAYRKGPATSAREKDPCRTWMARRGQNARMVPDEPTSLVVCRLDPQGGQASRTEYGTDVARQLATTLNALDTRPSDNSCRQTEGADPGVILRLVFGYADGPPTAVMVQAFCTPSVNNGLLQADGDDRLHQEATRLAPR</sequence>
<reference evidence="2 3" key="1">
    <citation type="submission" date="2021-01" db="EMBL/GenBank/DDBJ databases">
        <title>Whole genome shotgun sequence of Planotetraspora mira NBRC 15435.</title>
        <authorList>
            <person name="Komaki H."/>
            <person name="Tamura T."/>
        </authorList>
    </citation>
    <scope>NUCLEOTIDE SEQUENCE [LARGE SCALE GENOMIC DNA]</scope>
    <source>
        <strain evidence="2 3">NBRC 15435</strain>
    </source>
</reference>
<evidence type="ECO:0000256" key="1">
    <source>
        <dbReference type="SAM" id="MobiDB-lite"/>
    </source>
</evidence>
<dbReference type="Proteomes" id="UP000650628">
    <property type="component" value="Unassembled WGS sequence"/>
</dbReference>
<feature type="region of interest" description="Disordered" evidence="1">
    <location>
        <begin position="17"/>
        <end position="50"/>
    </location>
</feature>